<proteinExistence type="predicted"/>
<evidence type="ECO:0000313" key="4">
    <source>
        <dbReference type="Proteomes" id="UP000092666"/>
    </source>
</evidence>
<accession>A0A1B9GVQ6</accession>
<reference evidence="4" key="2">
    <citation type="submission" date="2013-12" db="EMBL/GenBank/DDBJ databases">
        <title>Evolution of pathogenesis and genome organization in the Tremellales.</title>
        <authorList>
            <person name="Cuomo C."/>
            <person name="Litvintseva A."/>
            <person name="Heitman J."/>
            <person name="Chen Y."/>
            <person name="Sun S."/>
            <person name="Springer D."/>
            <person name="Dromer F."/>
            <person name="Young S."/>
            <person name="Zeng Q."/>
            <person name="Chapman S."/>
            <person name="Gujja S."/>
            <person name="Saif S."/>
            <person name="Birren B."/>
        </authorList>
    </citation>
    <scope>NUCLEOTIDE SEQUENCE [LARGE SCALE GENOMIC DNA]</scope>
    <source>
        <strain evidence="4">BCC8398</strain>
    </source>
</reference>
<feature type="region of interest" description="Disordered" evidence="1">
    <location>
        <begin position="1"/>
        <end position="20"/>
    </location>
</feature>
<feature type="compositionally biased region" description="Polar residues" evidence="1">
    <location>
        <begin position="541"/>
        <end position="554"/>
    </location>
</feature>
<dbReference type="PROSITE" id="PS50097">
    <property type="entry name" value="BTB"/>
    <property type="match status" value="1"/>
</dbReference>
<dbReference type="STRING" id="1296120.A0A1B9GVQ6"/>
<dbReference type="CDD" id="cd18186">
    <property type="entry name" value="BTB_POZ_ZBTB_KLHL-like"/>
    <property type="match status" value="1"/>
</dbReference>
<dbReference type="Proteomes" id="UP000092666">
    <property type="component" value="Unassembled WGS sequence"/>
</dbReference>
<dbReference type="SUPFAM" id="SSF54695">
    <property type="entry name" value="POZ domain"/>
    <property type="match status" value="1"/>
</dbReference>
<protein>
    <recommendedName>
        <fullName evidence="2">BTB domain-containing protein</fullName>
    </recommendedName>
</protein>
<feature type="compositionally biased region" description="Low complexity" evidence="1">
    <location>
        <begin position="494"/>
        <end position="503"/>
    </location>
</feature>
<feature type="compositionally biased region" description="Basic and acidic residues" evidence="1">
    <location>
        <begin position="11"/>
        <end position="20"/>
    </location>
</feature>
<feature type="compositionally biased region" description="Low complexity" evidence="1">
    <location>
        <begin position="586"/>
        <end position="596"/>
    </location>
</feature>
<feature type="region of interest" description="Disordered" evidence="1">
    <location>
        <begin position="408"/>
        <end position="604"/>
    </location>
</feature>
<evidence type="ECO:0000259" key="2">
    <source>
        <dbReference type="PROSITE" id="PS50097"/>
    </source>
</evidence>
<dbReference type="Pfam" id="PF00651">
    <property type="entry name" value="BTB"/>
    <property type="match status" value="1"/>
</dbReference>
<feature type="compositionally biased region" description="Polar residues" evidence="1">
    <location>
        <begin position="420"/>
        <end position="433"/>
    </location>
</feature>
<organism evidence="3 4">
    <name type="scientific">Kwoniella heveanensis BCC8398</name>
    <dbReference type="NCBI Taxonomy" id="1296120"/>
    <lineage>
        <taxon>Eukaryota</taxon>
        <taxon>Fungi</taxon>
        <taxon>Dikarya</taxon>
        <taxon>Basidiomycota</taxon>
        <taxon>Agaricomycotina</taxon>
        <taxon>Tremellomycetes</taxon>
        <taxon>Tremellales</taxon>
        <taxon>Cryptococcaceae</taxon>
        <taxon>Kwoniella</taxon>
    </lineage>
</organism>
<dbReference type="EMBL" id="KI669500">
    <property type="protein sequence ID" value="OCF35127.1"/>
    <property type="molecule type" value="Genomic_DNA"/>
</dbReference>
<reference evidence="3 4" key="1">
    <citation type="submission" date="2013-07" db="EMBL/GenBank/DDBJ databases">
        <title>The Genome Sequence of Cryptococcus heveanensis BCC8398.</title>
        <authorList>
            <consortium name="The Broad Institute Genome Sequencing Platform"/>
            <person name="Cuomo C."/>
            <person name="Litvintseva A."/>
            <person name="Chen Y."/>
            <person name="Heitman J."/>
            <person name="Sun S."/>
            <person name="Springer D."/>
            <person name="Dromer F."/>
            <person name="Young S.K."/>
            <person name="Zeng Q."/>
            <person name="Gargeya S."/>
            <person name="Fitzgerald M."/>
            <person name="Abouelleil A."/>
            <person name="Alvarado L."/>
            <person name="Berlin A.M."/>
            <person name="Chapman S.B."/>
            <person name="Dewar J."/>
            <person name="Goldberg J."/>
            <person name="Griggs A."/>
            <person name="Gujja S."/>
            <person name="Hansen M."/>
            <person name="Howarth C."/>
            <person name="Imamovic A."/>
            <person name="Larimer J."/>
            <person name="McCowan C."/>
            <person name="Murphy C."/>
            <person name="Pearson M."/>
            <person name="Priest M."/>
            <person name="Roberts A."/>
            <person name="Saif S."/>
            <person name="Shea T."/>
            <person name="Sykes S."/>
            <person name="Wortman J."/>
            <person name="Nusbaum C."/>
            <person name="Birren B."/>
        </authorList>
    </citation>
    <scope>NUCLEOTIDE SEQUENCE [LARGE SCALE GENOMIC DNA]</scope>
    <source>
        <strain evidence="3 4">BCC8398</strain>
    </source>
</reference>
<keyword evidence="4" id="KW-1185">Reference proteome</keyword>
<name>A0A1B9GVQ6_9TREE</name>
<evidence type="ECO:0000256" key="1">
    <source>
        <dbReference type="SAM" id="MobiDB-lite"/>
    </source>
</evidence>
<dbReference type="Gene3D" id="3.30.710.10">
    <property type="entry name" value="Potassium Channel Kv1.1, Chain A"/>
    <property type="match status" value="1"/>
</dbReference>
<dbReference type="OrthoDB" id="288590at2759"/>
<feature type="domain" description="BTB" evidence="2">
    <location>
        <begin position="287"/>
        <end position="365"/>
    </location>
</feature>
<sequence>MPHPISSLEPRYADADSRGVRSLDPETLEWPITDLGELIEHVEKNGSGLWAMEAEMDRPETLPDALCRGWITRKEGYKIDLARTIPAPHSPRSTIIEIASASPAIVELPRFISLYIMAQNIEHCPPECAISTGIFVGIAPLRPNAGHRYAETSYHWTYTTTCDFSMENEFCAVELPLLSALAAEKDGIRGDDGFTLCIWVGPKWDSRPSFTVPDSVRSSTIRGLERLVDRDTGDVKFICLEHIVHPASERSNAVGETTPGEGLLAASDGKGLPEVSLSSETLTSHRTDADQTVAPPARPKITSRKRVIYAHADILEEKSDYFRDLLTSGFSESGRYNTITVEDGDHNTLYWVIRYLYTNSITFASHTPVRSTVLLQQLSPEEKKKLLASTAPFSGPHEWNFHVMPLEGEEEDSPDREETTGTMRTIPNSSIPSGNVRGVEGSGKSSLPIDGTIHTRSRSAASSTTTAGRSSTYSTSSTARRVPVGAHPKFTRPSSSISSTTTSAMPGGRTGDDAGRGGLIIVNTSTPRHKPFISPRKMITPPSTAQINSSNLPTASPPSPVSNTSGFKTKVQHCPSTSSSDAGTFPSSSPPQASADPHPHPTPCLPDANALEVYFLANRYRLEALKDMAQEHLLGNITVEDCMPMA</sequence>
<dbReference type="PANTHER" id="PTHR24413">
    <property type="entry name" value="SPECKLE-TYPE POZ PROTEIN"/>
    <property type="match status" value="1"/>
</dbReference>
<gene>
    <name evidence="3" type="ORF">I316_03168</name>
</gene>
<dbReference type="AlphaFoldDB" id="A0A1B9GVQ6"/>
<evidence type="ECO:0000313" key="3">
    <source>
        <dbReference type="EMBL" id="OCF35127.1"/>
    </source>
</evidence>
<feature type="compositionally biased region" description="Low complexity" evidence="1">
    <location>
        <begin position="458"/>
        <end position="481"/>
    </location>
</feature>
<dbReference type="InterPro" id="IPR000210">
    <property type="entry name" value="BTB/POZ_dom"/>
</dbReference>
<dbReference type="InterPro" id="IPR011333">
    <property type="entry name" value="SKP1/BTB/POZ_sf"/>
</dbReference>